<dbReference type="PANTHER" id="PTHR42939:SF1">
    <property type="entry name" value="ABC TRANSPORTER ATP-BINDING PROTEIN ALBC-RELATED"/>
    <property type="match status" value="1"/>
</dbReference>
<dbReference type="InterPro" id="IPR003439">
    <property type="entry name" value="ABC_transporter-like_ATP-bd"/>
</dbReference>
<accession>A0ABV5FQD3</accession>
<dbReference type="InterPro" id="IPR003593">
    <property type="entry name" value="AAA+_ATPase"/>
</dbReference>
<dbReference type="GO" id="GO:0005524">
    <property type="term" value="F:ATP binding"/>
    <property type="evidence" value="ECO:0007669"/>
    <property type="project" value="UniProtKB-KW"/>
</dbReference>
<dbReference type="PROSITE" id="PS50893">
    <property type="entry name" value="ABC_TRANSPORTER_2"/>
    <property type="match status" value="1"/>
</dbReference>
<dbReference type="RefSeq" id="WP_290264130.1">
    <property type="nucleotide sequence ID" value="NZ_JAUFQQ010000003.1"/>
</dbReference>
<keyword evidence="6" id="KW-1185">Reference proteome</keyword>
<dbReference type="SMART" id="SM00382">
    <property type="entry name" value="AAA"/>
    <property type="match status" value="1"/>
</dbReference>
<dbReference type="EMBL" id="JBHMEX010000054">
    <property type="protein sequence ID" value="MFB9065756.1"/>
    <property type="molecule type" value="Genomic_DNA"/>
</dbReference>
<feature type="domain" description="ABC transporter" evidence="4">
    <location>
        <begin position="5"/>
        <end position="224"/>
    </location>
</feature>
<dbReference type="PANTHER" id="PTHR42939">
    <property type="entry name" value="ABC TRANSPORTER ATP-BINDING PROTEIN ALBC-RELATED"/>
    <property type="match status" value="1"/>
</dbReference>
<gene>
    <name evidence="5" type="ORF">ACFFUQ_17175</name>
</gene>
<dbReference type="InterPro" id="IPR027417">
    <property type="entry name" value="P-loop_NTPase"/>
</dbReference>
<protein>
    <submittedName>
        <fullName evidence="5">ATP-binding cassette domain-containing protein</fullName>
    </submittedName>
</protein>
<keyword evidence="1" id="KW-0813">Transport</keyword>
<keyword evidence="2" id="KW-0547">Nucleotide-binding</keyword>
<evidence type="ECO:0000256" key="1">
    <source>
        <dbReference type="ARBA" id="ARBA00022448"/>
    </source>
</evidence>
<dbReference type="Gene3D" id="3.40.50.300">
    <property type="entry name" value="P-loop containing nucleotide triphosphate hydrolases"/>
    <property type="match status" value="1"/>
</dbReference>
<dbReference type="Pfam" id="PF00005">
    <property type="entry name" value="ABC_tran"/>
    <property type="match status" value="1"/>
</dbReference>
<evidence type="ECO:0000256" key="3">
    <source>
        <dbReference type="ARBA" id="ARBA00022840"/>
    </source>
</evidence>
<evidence type="ECO:0000313" key="5">
    <source>
        <dbReference type="EMBL" id="MFB9065756.1"/>
    </source>
</evidence>
<dbReference type="InterPro" id="IPR051782">
    <property type="entry name" value="ABC_Transporter_VariousFunc"/>
</dbReference>
<organism evidence="5 6">
    <name type="scientific">Flavobacterium branchiarum</name>
    <dbReference type="NCBI Taxonomy" id="1114870"/>
    <lineage>
        <taxon>Bacteria</taxon>
        <taxon>Pseudomonadati</taxon>
        <taxon>Bacteroidota</taxon>
        <taxon>Flavobacteriia</taxon>
        <taxon>Flavobacteriales</taxon>
        <taxon>Flavobacteriaceae</taxon>
        <taxon>Flavobacterium</taxon>
    </lineage>
</organism>
<dbReference type="Proteomes" id="UP001589589">
    <property type="component" value="Unassembled WGS sequence"/>
</dbReference>
<keyword evidence="3 5" id="KW-0067">ATP-binding</keyword>
<reference evidence="5 6" key="1">
    <citation type="submission" date="2024-09" db="EMBL/GenBank/DDBJ databases">
        <authorList>
            <person name="Sun Q."/>
            <person name="Mori K."/>
        </authorList>
    </citation>
    <scope>NUCLEOTIDE SEQUENCE [LARGE SCALE GENOMIC DNA]</scope>
    <source>
        <strain evidence="5 6">CECT 7908</strain>
    </source>
</reference>
<evidence type="ECO:0000256" key="2">
    <source>
        <dbReference type="ARBA" id="ARBA00022741"/>
    </source>
</evidence>
<evidence type="ECO:0000259" key="4">
    <source>
        <dbReference type="PROSITE" id="PS50893"/>
    </source>
</evidence>
<comment type="caution">
    <text evidence="5">The sequence shown here is derived from an EMBL/GenBank/DDBJ whole genome shotgun (WGS) entry which is preliminary data.</text>
</comment>
<proteinExistence type="predicted"/>
<evidence type="ECO:0000313" key="6">
    <source>
        <dbReference type="Proteomes" id="UP001589589"/>
    </source>
</evidence>
<name>A0ABV5FQD3_9FLAO</name>
<sequence length="226" mass="25802">MVNCLEIDSIVKNYGSRIILSDIFLKCETGDIVGLFGRNGAGKSTLFKIIFGTESAEHKHLKINGEIHQKPYLTKNTISYLPQFNFLPNNLTVKKAALLFLEITATDLFFTDPFIEKIVSKKINKLSGGELRYFEIKLILAQKSKFVILDEPFMGLSPIIIEEVKKNIIESSKTKGIIITDHSFANVLDISTKRYVIKDGRCNFFQHEDELIKYGYLSRNHSKIEY</sequence>
<dbReference type="SUPFAM" id="SSF52540">
    <property type="entry name" value="P-loop containing nucleoside triphosphate hydrolases"/>
    <property type="match status" value="1"/>
</dbReference>